<gene>
    <name evidence="1" type="ORF">K443DRAFT_135392</name>
</gene>
<keyword evidence="2" id="KW-1185">Reference proteome</keyword>
<protein>
    <submittedName>
        <fullName evidence="1">Uncharacterized protein</fullName>
    </submittedName>
</protein>
<proteinExistence type="predicted"/>
<sequence>MDEYSSEQDNLKKSVDEKTRGMTIMEKRFYHMKIYGPPPPFSELPHPGFFCLESFRNRDIWSSLHLTYPEEFIRARIRTYMVKTWKGIQVLIKSPRELAGEWVEGFWCNVESEGDIYRLGDKLMGGNFMMDSIMFQKMMNGEWKKPPPQESVVALICWQGDEELLE</sequence>
<dbReference type="EMBL" id="KN838953">
    <property type="protein sequence ID" value="KIJ91945.1"/>
    <property type="molecule type" value="Genomic_DNA"/>
</dbReference>
<accession>A0A0C9WNH7</accession>
<reference evidence="1 2" key="1">
    <citation type="submission" date="2014-04" db="EMBL/GenBank/DDBJ databases">
        <authorList>
            <consortium name="DOE Joint Genome Institute"/>
            <person name="Kuo A."/>
            <person name="Kohler A."/>
            <person name="Nagy L.G."/>
            <person name="Floudas D."/>
            <person name="Copeland A."/>
            <person name="Barry K.W."/>
            <person name="Cichocki N."/>
            <person name="Veneault-Fourrey C."/>
            <person name="LaButti K."/>
            <person name="Lindquist E.A."/>
            <person name="Lipzen A."/>
            <person name="Lundell T."/>
            <person name="Morin E."/>
            <person name="Murat C."/>
            <person name="Sun H."/>
            <person name="Tunlid A."/>
            <person name="Henrissat B."/>
            <person name="Grigoriev I.V."/>
            <person name="Hibbett D.S."/>
            <person name="Martin F."/>
            <person name="Nordberg H.P."/>
            <person name="Cantor M.N."/>
            <person name="Hua S.X."/>
        </authorList>
    </citation>
    <scope>NUCLEOTIDE SEQUENCE [LARGE SCALE GENOMIC DNA]</scope>
    <source>
        <strain evidence="1 2">LaAM-08-1</strain>
    </source>
</reference>
<reference evidence="2" key="2">
    <citation type="submission" date="2015-01" db="EMBL/GenBank/DDBJ databases">
        <title>Evolutionary Origins and Diversification of the Mycorrhizal Mutualists.</title>
        <authorList>
            <consortium name="DOE Joint Genome Institute"/>
            <consortium name="Mycorrhizal Genomics Consortium"/>
            <person name="Kohler A."/>
            <person name="Kuo A."/>
            <person name="Nagy L.G."/>
            <person name="Floudas D."/>
            <person name="Copeland A."/>
            <person name="Barry K.W."/>
            <person name="Cichocki N."/>
            <person name="Veneault-Fourrey C."/>
            <person name="LaButti K."/>
            <person name="Lindquist E.A."/>
            <person name="Lipzen A."/>
            <person name="Lundell T."/>
            <person name="Morin E."/>
            <person name="Murat C."/>
            <person name="Riley R."/>
            <person name="Ohm R."/>
            <person name="Sun H."/>
            <person name="Tunlid A."/>
            <person name="Henrissat B."/>
            <person name="Grigoriev I.V."/>
            <person name="Hibbett D.S."/>
            <person name="Martin F."/>
        </authorList>
    </citation>
    <scope>NUCLEOTIDE SEQUENCE [LARGE SCALE GENOMIC DNA]</scope>
    <source>
        <strain evidence="2">LaAM-08-1</strain>
    </source>
</reference>
<organism evidence="1 2">
    <name type="scientific">Laccaria amethystina LaAM-08-1</name>
    <dbReference type="NCBI Taxonomy" id="1095629"/>
    <lineage>
        <taxon>Eukaryota</taxon>
        <taxon>Fungi</taxon>
        <taxon>Dikarya</taxon>
        <taxon>Basidiomycota</taxon>
        <taxon>Agaricomycotina</taxon>
        <taxon>Agaricomycetes</taxon>
        <taxon>Agaricomycetidae</taxon>
        <taxon>Agaricales</taxon>
        <taxon>Agaricineae</taxon>
        <taxon>Hydnangiaceae</taxon>
        <taxon>Laccaria</taxon>
    </lineage>
</organism>
<dbReference type="AlphaFoldDB" id="A0A0C9WNH7"/>
<name>A0A0C9WNH7_9AGAR</name>
<dbReference type="OrthoDB" id="10297092at2759"/>
<dbReference type="HOGENOM" id="CLU_136909_0_0_1"/>
<evidence type="ECO:0000313" key="1">
    <source>
        <dbReference type="EMBL" id="KIJ91945.1"/>
    </source>
</evidence>
<dbReference type="Proteomes" id="UP000054477">
    <property type="component" value="Unassembled WGS sequence"/>
</dbReference>
<evidence type="ECO:0000313" key="2">
    <source>
        <dbReference type="Proteomes" id="UP000054477"/>
    </source>
</evidence>